<dbReference type="PANTHER" id="PTHR43031:SF16">
    <property type="entry name" value="OXIDOREDUCTASE"/>
    <property type="match status" value="1"/>
</dbReference>
<dbReference type="Gene3D" id="3.40.250.10">
    <property type="entry name" value="Rhodanese-like domain"/>
    <property type="match status" value="1"/>
</dbReference>
<evidence type="ECO:0000259" key="1">
    <source>
        <dbReference type="PROSITE" id="PS50042"/>
    </source>
</evidence>
<dbReference type="CDD" id="cd00038">
    <property type="entry name" value="CAP_ED"/>
    <property type="match status" value="1"/>
</dbReference>
<evidence type="ECO:0000313" key="4">
    <source>
        <dbReference type="Proteomes" id="UP001562065"/>
    </source>
</evidence>
<dbReference type="Pfam" id="PF00027">
    <property type="entry name" value="cNMP_binding"/>
    <property type="match status" value="1"/>
</dbReference>
<organism evidence="3 4">
    <name type="scientific">Isoalcanivorax beigongshangi</name>
    <dbReference type="NCBI Taxonomy" id="3238810"/>
    <lineage>
        <taxon>Bacteria</taxon>
        <taxon>Pseudomonadati</taxon>
        <taxon>Pseudomonadota</taxon>
        <taxon>Gammaproteobacteria</taxon>
        <taxon>Oceanospirillales</taxon>
        <taxon>Alcanivoracaceae</taxon>
        <taxon>Isoalcanivorax</taxon>
    </lineage>
</organism>
<dbReference type="InterPro" id="IPR050229">
    <property type="entry name" value="GlpE_sulfurtransferase"/>
</dbReference>
<comment type="caution">
    <text evidence="3">The sequence shown here is derived from an EMBL/GenBank/DDBJ whole genome shotgun (WGS) entry which is preliminary data.</text>
</comment>
<feature type="domain" description="Rhodanese" evidence="2">
    <location>
        <begin position="237"/>
        <end position="314"/>
    </location>
</feature>
<evidence type="ECO:0000313" key="3">
    <source>
        <dbReference type="EMBL" id="MEY1661750.1"/>
    </source>
</evidence>
<dbReference type="CDD" id="cd00158">
    <property type="entry name" value="RHOD"/>
    <property type="match status" value="1"/>
</dbReference>
<dbReference type="InterPro" id="IPR000595">
    <property type="entry name" value="cNMP-bd_dom"/>
</dbReference>
<proteinExistence type="predicted"/>
<protein>
    <submittedName>
        <fullName evidence="3">Cyclic nucleotide-binding domain-containing protein</fullName>
    </submittedName>
</protein>
<dbReference type="SMART" id="SM00450">
    <property type="entry name" value="RHOD"/>
    <property type="match status" value="1"/>
</dbReference>
<keyword evidence="4" id="KW-1185">Reference proteome</keyword>
<dbReference type="InterPro" id="IPR018490">
    <property type="entry name" value="cNMP-bd_dom_sf"/>
</dbReference>
<accession>A0ABV4AGG9</accession>
<dbReference type="Gene3D" id="2.60.120.10">
    <property type="entry name" value="Jelly Rolls"/>
    <property type="match status" value="1"/>
</dbReference>
<dbReference type="InterPro" id="IPR018488">
    <property type="entry name" value="cNMP-bd_CS"/>
</dbReference>
<reference evidence="3 4" key="1">
    <citation type="submission" date="2024-07" db="EMBL/GenBank/DDBJ databases">
        <authorList>
            <person name="Ren Q."/>
        </authorList>
    </citation>
    <scope>NUCLEOTIDE SEQUENCE [LARGE SCALE GENOMIC DNA]</scope>
    <source>
        <strain evidence="3 4">REN37</strain>
    </source>
</reference>
<gene>
    <name evidence="3" type="ORF">AB5I84_06270</name>
</gene>
<evidence type="ECO:0000259" key="2">
    <source>
        <dbReference type="PROSITE" id="PS50206"/>
    </source>
</evidence>
<dbReference type="PROSITE" id="PS50042">
    <property type="entry name" value="CNMP_BINDING_3"/>
    <property type="match status" value="1"/>
</dbReference>
<dbReference type="PROSITE" id="PS00888">
    <property type="entry name" value="CNMP_BINDING_1"/>
    <property type="match status" value="1"/>
</dbReference>
<dbReference type="PROSITE" id="PS50206">
    <property type="entry name" value="RHODANESE_3"/>
    <property type="match status" value="1"/>
</dbReference>
<name>A0ABV4AGG9_9GAMM</name>
<feature type="domain" description="Cyclic nucleotide-binding" evidence="1">
    <location>
        <begin position="122"/>
        <end position="220"/>
    </location>
</feature>
<sequence length="316" mass="33925">MLQAFVPLNALEGEALERLLAIQQVDVHAAGTDLLTLSGRTLYLLQGEVLRDQGDGGCHRFGAGDARSWHPLVGADCRQLKALSAVTVLSFDSEQLDAVLSWSEAQTTLAITDQPAVGRGGLLQCLSGKQRAELLRHARSIAMPAGAPVVTEGDLADSFYLIQSGRCTVQAGGALVVELGAGDSFGEEGLLNQLPRNASVTMATDGVLLIWSQQDFERLLKQSLVVELATPEAEQAVIQGARWLDVRTFDEFGTGALPGALHVPLSQLRQKTPLLESDRPYLVYCDTGRRSTTAVFLLRQAGLNARLLRGGLMARQ</sequence>
<dbReference type="Pfam" id="PF00581">
    <property type="entry name" value="Rhodanese"/>
    <property type="match status" value="1"/>
</dbReference>
<dbReference type="PANTHER" id="PTHR43031">
    <property type="entry name" value="FAD-DEPENDENT OXIDOREDUCTASE"/>
    <property type="match status" value="1"/>
</dbReference>
<dbReference type="InterPro" id="IPR036873">
    <property type="entry name" value="Rhodanese-like_dom_sf"/>
</dbReference>
<dbReference type="EMBL" id="JBGCUO010000001">
    <property type="protein sequence ID" value="MEY1661750.1"/>
    <property type="molecule type" value="Genomic_DNA"/>
</dbReference>
<dbReference type="SUPFAM" id="SSF52821">
    <property type="entry name" value="Rhodanese/Cell cycle control phosphatase"/>
    <property type="match status" value="1"/>
</dbReference>
<dbReference type="InterPro" id="IPR001763">
    <property type="entry name" value="Rhodanese-like_dom"/>
</dbReference>
<dbReference type="SMART" id="SM00100">
    <property type="entry name" value="cNMP"/>
    <property type="match status" value="1"/>
</dbReference>
<dbReference type="InterPro" id="IPR014710">
    <property type="entry name" value="RmlC-like_jellyroll"/>
</dbReference>
<dbReference type="Proteomes" id="UP001562065">
    <property type="component" value="Unassembled WGS sequence"/>
</dbReference>
<dbReference type="RefSeq" id="WP_369454999.1">
    <property type="nucleotide sequence ID" value="NZ_JBGCUO010000001.1"/>
</dbReference>
<dbReference type="SUPFAM" id="SSF51206">
    <property type="entry name" value="cAMP-binding domain-like"/>
    <property type="match status" value="1"/>
</dbReference>